<dbReference type="EMBL" id="JARO02001201">
    <property type="protein sequence ID" value="KPP76171.1"/>
    <property type="molecule type" value="Genomic_DNA"/>
</dbReference>
<comment type="caution">
    <text evidence="3">The sequence shown here is derived from an EMBL/GenBank/DDBJ whole genome shotgun (WGS) entry which is preliminary data.</text>
</comment>
<dbReference type="PANTHER" id="PTHR31840:SF1">
    <property type="entry name" value="COILED-COIL DOMAIN-CONTAINING PROTEIN 97"/>
    <property type="match status" value="1"/>
</dbReference>
<sequence length="365" mass="41904">MKTEFVRPLPASDVTMWGEIEPVTRPRKSKPEGNREALCVPAPSQWYPASERPADRSSGFHGDRHSSPPSDRSGDGLGDRSGDGLGDCPGDLLAMIEAVAVSESPVKSQQLGEPDLTLGERRALLLQQYRTKPLVFLERYQAHLKPEHLGAFSHLSDDCRVQHYGQEVRRRASSQTSKTRVKNQRYAALRALQQEGQYFSEEQMRLREPLLYEQYIGQYLSEEELVKRSEELLQGGTGGLADLLINSYQERLLQNRLLEQQEREDAAQEETEDEEEEEEDDDEARGPEGPEWEPSAEEKALLRDEFVSQMHRRFLEGKDKDFNYSEVDENPDYDNLDIVSRDAEERYFDEDDDDEEEEEEEAAME</sequence>
<feature type="region of interest" description="Disordered" evidence="1">
    <location>
        <begin position="318"/>
        <end position="365"/>
    </location>
</feature>
<evidence type="ECO:0000313" key="3">
    <source>
        <dbReference type="EMBL" id="KPP76171.1"/>
    </source>
</evidence>
<feature type="compositionally biased region" description="Basic and acidic residues" evidence="1">
    <location>
        <begin position="61"/>
        <end position="82"/>
    </location>
</feature>
<name>A0A0P7VRD3_SCLFO</name>
<protein>
    <submittedName>
        <fullName evidence="3">Coiled-coil domain-containing protein 97-like</fullName>
    </submittedName>
</protein>
<accession>A0A0P7VRD3</accession>
<feature type="domain" description="CCD97-like C-terminal" evidence="2">
    <location>
        <begin position="183"/>
        <end position="351"/>
    </location>
</feature>
<dbReference type="STRING" id="113540.ENSSFOP00015037161"/>
<dbReference type="PANTHER" id="PTHR31840">
    <property type="entry name" value="COILED-COIL DOMAIN-CONTAINING PROTEIN 97"/>
    <property type="match status" value="1"/>
</dbReference>
<organism evidence="3 4">
    <name type="scientific">Scleropages formosus</name>
    <name type="common">Asian bonytongue</name>
    <name type="synonym">Osteoglossum formosum</name>
    <dbReference type="NCBI Taxonomy" id="113540"/>
    <lineage>
        <taxon>Eukaryota</taxon>
        <taxon>Metazoa</taxon>
        <taxon>Chordata</taxon>
        <taxon>Craniata</taxon>
        <taxon>Vertebrata</taxon>
        <taxon>Euteleostomi</taxon>
        <taxon>Actinopterygii</taxon>
        <taxon>Neopterygii</taxon>
        <taxon>Teleostei</taxon>
        <taxon>Osteoglossocephala</taxon>
        <taxon>Osteoglossomorpha</taxon>
        <taxon>Osteoglossiformes</taxon>
        <taxon>Osteoglossidae</taxon>
        <taxon>Scleropages</taxon>
    </lineage>
</organism>
<evidence type="ECO:0000259" key="2">
    <source>
        <dbReference type="Pfam" id="PF09747"/>
    </source>
</evidence>
<gene>
    <name evidence="3" type="ORF">Z043_104510</name>
</gene>
<feature type="region of interest" description="Disordered" evidence="1">
    <location>
        <begin position="261"/>
        <end position="303"/>
    </location>
</feature>
<feature type="compositionally biased region" description="Acidic residues" evidence="1">
    <location>
        <begin position="326"/>
        <end position="335"/>
    </location>
</feature>
<dbReference type="InterPro" id="IPR040233">
    <property type="entry name" value="CCD97-like_C"/>
</dbReference>
<reference evidence="3 4" key="1">
    <citation type="submission" date="2015-08" db="EMBL/GenBank/DDBJ databases">
        <title>The genome of the Asian arowana (Scleropages formosus).</title>
        <authorList>
            <person name="Tan M.H."/>
            <person name="Gan H.M."/>
            <person name="Croft L.J."/>
            <person name="Austin C.M."/>
        </authorList>
    </citation>
    <scope>NUCLEOTIDE SEQUENCE [LARGE SCALE GENOMIC DNA]</scope>
    <source>
        <strain evidence="3">Aro1</strain>
    </source>
</reference>
<feature type="compositionally biased region" description="Acidic residues" evidence="1">
    <location>
        <begin position="347"/>
        <end position="365"/>
    </location>
</feature>
<dbReference type="Proteomes" id="UP000034805">
    <property type="component" value="Unassembled WGS sequence"/>
</dbReference>
<feature type="compositionally biased region" description="Acidic residues" evidence="1">
    <location>
        <begin position="267"/>
        <end position="283"/>
    </location>
</feature>
<proteinExistence type="predicted"/>
<feature type="region of interest" description="Disordered" evidence="1">
    <location>
        <begin position="1"/>
        <end position="88"/>
    </location>
</feature>
<evidence type="ECO:0000256" key="1">
    <source>
        <dbReference type="SAM" id="MobiDB-lite"/>
    </source>
</evidence>
<dbReference type="AlphaFoldDB" id="A0A0P7VRD3"/>
<dbReference type="InterPro" id="IPR018613">
    <property type="entry name" value="Ccdc97-like"/>
</dbReference>
<dbReference type="Pfam" id="PF09747">
    <property type="entry name" value="CCD97-like_C"/>
    <property type="match status" value="1"/>
</dbReference>
<evidence type="ECO:0000313" key="4">
    <source>
        <dbReference type="Proteomes" id="UP000034805"/>
    </source>
</evidence>